<sequence length="85" mass="10051">MKKTNTITLRVPEELKERIENMATLQGVSMNQFALYAFTKELSELENSQYFKKYLKGKKKEEIIKGFDDVFSKVKPRNVDQWDTL</sequence>
<organism evidence="1">
    <name type="scientific">uncultured spirochete</name>
    <dbReference type="NCBI Taxonomy" id="156406"/>
    <lineage>
        <taxon>Bacteria</taxon>
        <taxon>Pseudomonadati</taxon>
        <taxon>Spirochaetota</taxon>
        <taxon>Spirochaetia</taxon>
        <taxon>Spirochaetales</taxon>
        <taxon>environmental samples</taxon>
    </lineage>
</organism>
<gene>
    <name evidence="1" type="ORF">SPIROBIBN47_10010</name>
    <name evidence="2" type="ORF">SPIROBIBN47_410085</name>
</gene>
<dbReference type="InterPro" id="IPR008651">
    <property type="entry name" value="Uncharacterised_HicB"/>
</dbReference>
<dbReference type="Pfam" id="PF05534">
    <property type="entry name" value="HicB"/>
    <property type="match status" value="1"/>
</dbReference>
<dbReference type="AlphaFoldDB" id="A0A3P3XET0"/>
<dbReference type="EMBL" id="FWDM01000001">
    <property type="protein sequence ID" value="SLM09715.1"/>
    <property type="molecule type" value="Genomic_DNA"/>
</dbReference>
<evidence type="ECO:0000313" key="2">
    <source>
        <dbReference type="EMBL" id="SLM15405.1"/>
    </source>
</evidence>
<protein>
    <submittedName>
        <fullName evidence="1">Ribbon-helix-helix protein, CopG family</fullName>
    </submittedName>
</protein>
<evidence type="ECO:0000313" key="1">
    <source>
        <dbReference type="EMBL" id="SLM09715.1"/>
    </source>
</evidence>
<dbReference type="SUPFAM" id="SSF47598">
    <property type="entry name" value="Ribbon-helix-helix"/>
    <property type="match status" value="1"/>
</dbReference>
<dbReference type="Gene3D" id="1.10.1220.10">
    <property type="entry name" value="Met repressor-like"/>
    <property type="match status" value="1"/>
</dbReference>
<reference evidence="1" key="1">
    <citation type="submission" date="2017-02" db="EMBL/GenBank/DDBJ databases">
        <authorList>
            <person name="Regsiter A."/>
            <person name="William W."/>
        </authorList>
    </citation>
    <scope>NUCLEOTIDE SEQUENCE</scope>
    <source>
        <strain evidence="1">Bib</strain>
    </source>
</reference>
<dbReference type="EMBL" id="FWDM01000036">
    <property type="protein sequence ID" value="SLM15405.1"/>
    <property type="molecule type" value="Genomic_DNA"/>
</dbReference>
<accession>A0A3P3XET0</accession>
<proteinExistence type="predicted"/>
<dbReference type="InterPro" id="IPR010985">
    <property type="entry name" value="Ribbon_hlx_hlx"/>
</dbReference>
<name>A0A3P3XET0_9SPIR</name>
<dbReference type="GO" id="GO:0006355">
    <property type="term" value="P:regulation of DNA-templated transcription"/>
    <property type="evidence" value="ECO:0007669"/>
    <property type="project" value="InterPro"/>
</dbReference>
<dbReference type="InterPro" id="IPR013321">
    <property type="entry name" value="Arc_rbn_hlx_hlx"/>
</dbReference>